<organism evidence="2 3">
    <name type="scientific">Olivibacter oleidegradans</name>
    <dbReference type="NCBI Taxonomy" id="760123"/>
    <lineage>
        <taxon>Bacteria</taxon>
        <taxon>Pseudomonadati</taxon>
        <taxon>Bacteroidota</taxon>
        <taxon>Sphingobacteriia</taxon>
        <taxon>Sphingobacteriales</taxon>
        <taxon>Sphingobacteriaceae</taxon>
        <taxon>Olivibacter</taxon>
    </lineage>
</organism>
<proteinExistence type="predicted"/>
<dbReference type="EMBL" id="JBHLWO010000004">
    <property type="protein sequence ID" value="MFC0321039.1"/>
    <property type="molecule type" value="Genomic_DNA"/>
</dbReference>
<keyword evidence="2" id="KW-0808">Transferase</keyword>
<protein>
    <submittedName>
        <fullName evidence="2">tRNA (Adenosine(37)-N6)-threonylcarbamoyltransferase complex dimerization subunit type 1 TsaB</fullName>
        <ecNumber evidence="2">2.3.1.234</ecNumber>
    </submittedName>
</protein>
<dbReference type="NCBIfam" id="TIGR03725">
    <property type="entry name" value="T6A_YeaZ"/>
    <property type="match status" value="1"/>
</dbReference>
<dbReference type="GO" id="GO:0061711">
    <property type="term" value="F:tRNA N(6)-L-threonylcarbamoyladenine synthase activity"/>
    <property type="evidence" value="ECO:0007669"/>
    <property type="project" value="UniProtKB-EC"/>
</dbReference>
<dbReference type="InterPro" id="IPR000905">
    <property type="entry name" value="Gcp-like_dom"/>
</dbReference>
<dbReference type="SUPFAM" id="SSF53067">
    <property type="entry name" value="Actin-like ATPase domain"/>
    <property type="match status" value="2"/>
</dbReference>
<feature type="domain" description="Gcp-like" evidence="1">
    <location>
        <begin position="35"/>
        <end position="215"/>
    </location>
</feature>
<dbReference type="PANTHER" id="PTHR11735:SF11">
    <property type="entry name" value="TRNA THREONYLCARBAMOYLADENOSINE BIOSYNTHESIS PROTEIN TSAB"/>
    <property type="match status" value="1"/>
</dbReference>
<name>A0ABV6HQ77_9SPHI</name>
<sequence>MNILHIETATSVCSVALSTDGVVRASIDRHEPNIHASKLTVFIHQVLNQANCKINDLDAVAISKGPGSYTGLRIGVSTAKGICFALDIPLIAVDTLEAMFKGFSSTVAKTSGQSDLFFCPMIDARRMEVYSAIYSGQGNQIRPVEARIIGADSFEEFSERQQKIVLFGDGANKFSSLFEGNETVVVSGNFLNSAKYLVDESCRKWHCEAFEDVAYFEPFYLKDFIPTTPKKHLKS</sequence>
<dbReference type="PANTHER" id="PTHR11735">
    <property type="entry name" value="TRNA N6-ADENOSINE THREONYLCARBAMOYLTRANSFERASE"/>
    <property type="match status" value="1"/>
</dbReference>
<accession>A0ABV6HQ77</accession>
<keyword evidence="2" id="KW-0012">Acyltransferase</keyword>
<dbReference type="Proteomes" id="UP001589774">
    <property type="component" value="Unassembled WGS sequence"/>
</dbReference>
<dbReference type="RefSeq" id="WP_130857889.1">
    <property type="nucleotide sequence ID" value="NZ_JBHLWO010000004.1"/>
</dbReference>
<dbReference type="CDD" id="cd24032">
    <property type="entry name" value="ASKHA_NBD_TsaB"/>
    <property type="match status" value="1"/>
</dbReference>
<reference evidence="2 3" key="1">
    <citation type="submission" date="2024-09" db="EMBL/GenBank/DDBJ databases">
        <authorList>
            <person name="Sun Q."/>
            <person name="Mori K."/>
        </authorList>
    </citation>
    <scope>NUCLEOTIDE SEQUENCE [LARGE SCALE GENOMIC DNA]</scope>
    <source>
        <strain evidence="2 3">CCM 7765</strain>
    </source>
</reference>
<dbReference type="InterPro" id="IPR043129">
    <property type="entry name" value="ATPase_NBD"/>
</dbReference>
<comment type="caution">
    <text evidence="2">The sequence shown here is derived from an EMBL/GenBank/DDBJ whole genome shotgun (WGS) entry which is preliminary data.</text>
</comment>
<keyword evidence="3" id="KW-1185">Reference proteome</keyword>
<dbReference type="EC" id="2.3.1.234" evidence="2"/>
<gene>
    <name evidence="2" type="primary">tsaB</name>
    <name evidence="2" type="ORF">ACFFI0_22145</name>
</gene>
<dbReference type="InterPro" id="IPR022496">
    <property type="entry name" value="T6A_TsaB"/>
</dbReference>
<dbReference type="Pfam" id="PF00814">
    <property type="entry name" value="TsaD"/>
    <property type="match status" value="1"/>
</dbReference>
<dbReference type="Gene3D" id="3.30.420.40">
    <property type="match status" value="2"/>
</dbReference>
<evidence type="ECO:0000313" key="2">
    <source>
        <dbReference type="EMBL" id="MFC0321039.1"/>
    </source>
</evidence>
<evidence type="ECO:0000259" key="1">
    <source>
        <dbReference type="Pfam" id="PF00814"/>
    </source>
</evidence>
<evidence type="ECO:0000313" key="3">
    <source>
        <dbReference type="Proteomes" id="UP001589774"/>
    </source>
</evidence>